<sequence length="589" mass="64143">MDHSTIFNVLAYLGAAVVAVPLFRKLGLGAILGYLFAGAVIGPQGFQFIDHPESALHFAEFGVVMLLFLIGLELNPEKLWNMRVQIGLLGGGQLLISALIIAVSLVVGMQWGWHLAIITGLTLGLSSTAFAVQLMDEQGIMGTALGRKGFSILLLQDMAVIPLLLLVSAWAPTSIESTSGHALPWWSGLCAVIAVLLIGRFALGPILTLVARYGSKEVLTAGSLLIVLGTAVLMQYVNLSMGMGAFLAGIILANSSFRHQLEADIEPFKGLLLGLFFIAVGMSLDLQLLLKEPLVILGLALALMLAKATVIMLLTQLRACTWKEGFLLGLMLSQGGEFAFVVMTKAVGLNVIDQSLANYVVMVVGISMALTAPLVMLFKRFIHKPIPANTNYDAATGEEPEVVIAGFGRFGQIVGRILVANNIHFTALDKDPTHVDFVKQFGNKIFFGDAARMDLLRAAGIDHARVLIIAVDDMEDATRIAQQVRHEFPKLKIIARAHNRMHNYQLVAAGCNEIIRETFESSLHAARSTLVALGVNDGQAMFKVELFRMHDEELIQRAAKHRDDMPELLKIAQEGRKELERLFEQDKHN</sequence>
<dbReference type="GeneID" id="98612704"/>
<name>Q21LZ7_SACD2</name>
<keyword evidence="9" id="KW-0406">Ion transport</keyword>
<evidence type="ECO:0000256" key="10">
    <source>
        <dbReference type="ARBA" id="ARBA00023136"/>
    </source>
</evidence>
<dbReference type="Pfam" id="PF02254">
    <property type="entry name" value="TrkA_N"/>
    <property type="match status" value="1"/>
</dbReference>
<dbReference type="FunFam" id="3.40.50.720:FF:000036">
    <property type="entry name" value="Glutathione-regulated potassium-efflux system protein KefB"/>
    <property type="match status" value="1"/>
</dbReference>
<evidence type="ECO:0000256" key="7">
    <source>
        <dbReference type="ARBA" id="ARBA00022958"/>
    </source>
</evidence>
<reference evidence="13 14" key="1">
    <citation type="journal article" date="2008" name="PLoS Genet.">
        <title>Complete genome sequence of the complex carbohydrate-degrading marine bacterium, Saccharophagus degradans strain 2-40 T.</title>
        <authorList>
            <person name="Weiner R.M."/>
            <person name="Taylor L.E.II."/>
            <person name="Henrissat B."/>
            <person name="Hauser L."/>
            <person name="Land M."/>
            <person name="Coutinho P.M."/>
            <person name="Rancurel C."/>
            <person name="Saunders E.H."/>
            <person name="Longmire A.G."/>
            <person name="Zhang H."/>
            <person name="Bayer E.A."/>
            <person name="Gilbert H.J."/>
            <person name="Larimer F."/>
            <person name="Zhulin I.B."/>
            <person name="Ekborg N.A."/>
            <person name="Lamed R."/>
            <person name="Richardson P.M."/>
            <person name="Borovok I."/>
            <person name="Hutcheson S."/>
        </authorList>
    </citation>
    <scope>NUCLEOTIDE SEQUENCE [LARGE SCALE GENOMIC DNA]</scope>
    <source>
        <strain evidence="14">2-40 / ATCC 43961 / DSM 17024</strain>
    </source>
</reference>
<feature type="transmembrane region" description="Helical" evidence="11">
    <location>
        <begin position="326"/>
        <end position="344"/>
    </location>
</feature>
<comment type="similarity">
    <text evidence="2">Belongs to the monovalent cation:proton antiporter 2 (CPA2) transporter (TC 2.A.37) family.</text>
</comment>
<dbReference type="eggNOG" id="COG1226">
    <property type="taxonomic scope" value="Bacteria"/>
</dbReference>
<feature type="transmembrane region" description="Helical" evidence="11">
    <location>
        <begin position="6"/>
        <end position="23"/>
    </location>
</feature>
<keyword evidence="3" id="KW-0813">Transport</keyword>
<dbReference type="GO" id="GO:0008324">
    <property type="term" value="F:monoatomic cation transmembrane transporter activity"/>
    <property type="evidence" value="ECO:0007669"/>
    <property type="project" value="InterPro"/>
</dbReference>
<dbReference type="PROSITE" id="PS51201">
    <property type="entry name" value="RCK_N"/>
    <property type="match status" value="1"/>
</dbReference>
<dbReference type="Gene3D" id="1.20.1530.20">
    <property type="match status" value="1"/>
</dbReference>
<evidence type="ECO:0000256" key="9">
    <source>
        <dbReference type="ARBA" id="ARBA00023065"/>
    </source>
</evidence>
<evidence type="ECO:0000256" key="11">
    <source>
        <dbReference type="SAM" id="Phobius"/>
    </source>
</evidence>
<dbReference type="GO" id="GO:0012505">
    <property type="term" value="C:endomembrane system"/>
    <property type="evidence" value="ECO:0007669"/>
    <property type="project" value="UniProtKB-SubCell"/>
</dbReference>
<feature type="transmembrane region" description="Helical" evidence="11">
    <location>
        <begin position="183"/>
        <end position="211"/>
    </location>
</feature>
<dbReference type="KEGG" id="sde:Sde_1020"/>
<dbReference type="OrthoDB" id="9781411at2"/>
<dbReference type="RefSeq" id="WP_011467502.1">
    <property type="nucleotide sequence ID" value="NC_007912.1"/>
</dbReference>
<feature type="transmembrane region" description="Helical" evidence="11">
    <location>
        <begin position="271"/>
        <end position="290"/>
    </location>
</feature>
<keyword evidence="4" id="KW-0050">Antiport</keyword>
<keyword evidence="7" id="KW-0630">Potassium</keyword>
<evidence type="ECO:0000256" key="3">
    <source>
        <dbReference type="ARBA" id="ARBA00022448"/>
    </source>
</evidence>
<evidence type="ECO:0000313" key="13">
    <source>
        <dbReference type="EMBL" id="ABD80282.1"/>
    </source>
</evidence>
<dbReference type="HOGENOM" id="CLU_005126_9_3_6"/>
<dbReference type="InterPro" id="IPR004771">
    <property type="entry name" value="K/H_exchanger"/>
</dbReference>
<dbReference type="STRING" id="203122.Sde_1020"/>
<feature type="transmembrane region" description="Helical" evidence="11">
    <location>
        <begin position="86"/>
        <end position="107"/>
    </location>
</feature>
<dbReference type="InterPro" id="IPR006153">
    <property type="entry name" value="Cation/H_exchanger_TM"/>
</dbReference>
<gene>
    <name evidence="13" type="ordered locus">Sde_1020</name>
</gene>
<dbReference type="Proteomes" id="UP000001947">
    <property type="component" value="Chromosome"/>
</dbReference>
<dbReference type="GO" id="GO:0006813">
    <property type="term" value="P:potassium ion transport"/>
    <property type="evidence" value="ECO:0007669"/>
    <property type="project" value="UniProtKB-KW"/>
</dbReference>
<dbReference type="EMBL" id="CP000282">
    <property type="protein sequence ID" value="ABD80282.1"/>
    <property type="molecule type" value="Genomic_DNA"/>
</dbReference>
<comment type="subcellular location">
    <subcellularLocation>
        <location evidence="1">Endomembrane system</location>
        <topology evidence="1">Multi-pass membrane protein</topology>
    </subcellularLocation>
</comment>
<dbReference type="InterPro" id="IPR038770">
    <property type="entry name" value="Na+/solute_symporter_sf"/>
</dbReference>
<evidence type="ECO:0000256" key="2">
    <source>
        <dbReference type="ARBA" id="ARBA00005551"/>
    </source>
</evidence>
<dbReference type="PANTHER" id="PTHR46157:SF4">
    <property type="entry name" value="K(+) EFFLUX ANTIPORTER 3, CHLOROPLASTIC"/>
    <property type="match status" value="1"/>
</dbReference>
<dbReference type="InterPro" id="IPR003148">
    <property type="entry name" value="RCK_N"/>
</dbReference>
<dbReference type="InterPro" id="IPR036291">
    <property type="entry name" value="NAD(P)-bd_dom_sf"/>
</dbReference>
<proteinExistence type="inferred from homology"/>
<dbReference type="GO" id="GO:1902600">
    <property type="term" value="P:proton transmembrane transport"/>
    <property type="evidence" value="ECO:0007669"/>
    <property type="project" value="InterPro"/>
</dbReference>
<dbReference type="eggNOG" id="COG0475">
    <property type="taxonomic scope" value="Bacteria"/>
</dbReference>
<keyword evidence="10 11" id="KW-0472">Membrane</keyword>
<feature type="transmembrane region" description="Helical" evidence="11">
    <location>
        <begin position="218"/>
        <end position="237"/>
    </location>
</feature>
<keyword evidence="8 11" id="KW-1133">Transmembrane helix</keyword>
<dbReference type="SUPFAM" id="SSF51735">
    <property type="entry name" value="NAD(P)-binding Rossmann-fold domains"/>
    <property type="match status" value="1"/>
</dbReference>
<dbReference type="GO" id="GO:0005886">
    <property type="term" value="C:plasma membrane"/>
    <property type="evidence" value="ECO:0007669"/>
    <property type="project" value="TreeGrafter"/>
</dbReference>
<accession>Q21LZ7</accession>
<evidence type="ECO:0000313" key="14">
    <source>
        <dbReference type="Proteomes" id="UP000001947"/>
    </source>
</evidence>
<keyword evidence="5" id="KW-0633">Potassium transport</keyword>
<dbReference type="PANTHER" id="PTHR46157">
    <property type="entry name" value="K(+) EFFLUX ANTIPORTER 3, CHLOROPLASTIC"/>
    <property type="match status" value="1"/>
</dbReference>
<dbReference type="NCBIfam" id="TIGR00932">
    <property type="entry name" value="2a37"/>
    <property type="match status" value="1"/>
</dbReference>
<evidence type="ECO:0000256" key="4">
    <source>
        <dbReference type="ARBA" id="ARBA00022449"/>
    </source>
</evidence>
<feature type="transmembrane region" description="Helical" evidence="11">
    <location>
        <begin position="30"/>
        <end position="49"/>
    </location>
</feature>
<feature type="domain" description="RCK N-terminal" evidence="12">
    <location>
        <begin position="399"/>
        <end position="516"/>
    </location>
</feature>
<organism evidence="13 14">
    <name type="scientific">Saccharophagus degradans (strain 2-40 / ATCC 43961 / DSM 17024)</name>
    <dbReference type="NCBI Taxonomy" id="203122"/>
    <lineage>
        <taxon>Bacteria</taxon>
        <taxon>Pseudomonadati</taxon>
        <taxon>Pseudomonadota</taxon>
        <taxon>Gammaproteobacteria</taxon>
        <taxon>Cellvibrionales</taxon>
        <taxon>Cellvibrionaceae</taxon>
        <taxon>Saccharophagus</taxon>
    </lineage>
</organism>
<evidence type="ECO:0000259" key="12">
    <source>
        <dbReference type="PROSITE" id="PS51201"/>
    </source>
</evidence>
<evidence type="ECO:0000256" key="6">
    <source>
        <dbReference type="ARBA" id="ARBA00022692"/>
    </source>
</evidence>
<evidence type="ECO:0000256" key="5">
    <source>
        <dbReference type="ARBA" id="ARBA00022538"/>
    </source>
</evidence>
<feature type="transmembrane region" description="Helical" evidence="11">
    <location>
        <begin position="356"/>
        <end position="378"/>
    </location>
</feature>
<evidence type="ECO:0000256" key="1">
    <source>
        <dbReference type="ARBA" id="ARBA00004127"/>
    </source>
</evidence>
<dbReference type="Pfam" id="PF00999">
    <property type="entry name" value="Na_H_Exchanger"/>
    <property type="match status" value="1"/>
</dbReference>
<evidence type="ECO:0000256" key="8">
    <source>
        <dbReference type="ARBA" id="ARBA00022989"/>
    </source>
</evidence>
<feature type="transmembrane region" description="Helical" evidence="11">
    <location>
        <begin position="113"/>
        <end position="132"/>
    </location>
</feature>
<dbReference type="Gene3D" id="3.40.50.720">
    <property type="entry name" value="NAD(P)-binding Rossmann-like Domain"/>
    <property type="match status" value="1"/>
</dbReference>
<feature type="transmembrane region" description="Helical" evidence="11">
    <location>
        <begin position="152"/>
        <end position="171"/>
    </location>
</feature>
<dbReference type="AlphaFoldDB" id="Q21LZ7"/>
<dbReference type="GO" id="GO:0015297">
    <property type="term" value="F:antiporter activity"/>
    <property type="evidence" value="ECO:0007669"/>
    <property type="project" value="UniProtKB-KW"/>
</dbReference>
<feature type="transmembrane region" description="Helical" evidence="11">
    <location>
        <begin position="296"/>
        <end position="314"/>
    </location>
</feature>
<protein>
    <submittedName>
        <fullName evidence="13">Sodium/hydrogen exchanger</fullName>
    </submittedName>
</protein>
<keyword evidence="14" id="KW-1185">Reference proteome</keyword>
<keyword evidence="6 11" id="KW-0812">Transmembrane</keyword>
<feature type="transmembrane region" description="Helical" evidence="11">
    <location>
        <begin position="55"/>
        <end position="74"/>
    </location>
</feature>